<dbReference type="PANTHER" id="PTHR42844:SF1">
    <property type="entry name" value="DIHYDRONEOPTERIN ALDOLASE 1-RELATED"/>
    <property type="match status" value="1"/>
</dbReference>
<evidence type="ECO:0000313" key="8">
    <source>
        <dbReference type="EMBL" id="AKQ33995.1"/>
    </source>
</evidence>
<dbReference type="NCBIfam" id="TIGR00526">
    <property type="entry name" value="folB_dom"/>
    <property type="match status" value="1"/>
</dbReference>
<dbReference type="NCBIfam" id="TIGR00525">
    <property type="entry name" value="folB"/>
    <property type="match status" value="1"/>
</dbReference>
<evidence type="ECO:0000256" key="3">
    <source>
        <dbReference type="ARBA" id="ARBA00005708"/>
    </source>
</evidence>
<dbReference type="SMART" id="SM00905">
    <property type="entry name" value="FolB"/>
    <property type="match status" value="1"/>
</dbReference>
<dbReference type="Proteomes" id="UP000063965">
    <property type="component" value="Chromosome"/>
</dbReference>
<proteinExistence type="inferred from homology"/>
<evidence type="ECO:0000259" key="7">
    <source>
        <dbReference type="SMART" id="SM00905"/>
    </source>
</evidence>
<accession>A0ABN4HQH9</accession>
<dbReference type="InterPro" id="IPR043133">
    <property type="entry name" value="GTP-CH-I_C/QueF"/>
</dbReference>
<organism evidence="8 9">
    <name type="scientific">Candidatus Coxiella mudrowiae</name>
    <dbReference type="NCBI Taxonomy" id="2054173"/>
    <lineage>
        <taxon>Bacteria</taxon>
        <taxon>Pseudomonadati</taxon>
        <taxon>Pseudomonadota</taxon>
        <taxon>Gammaproteobacteria</taxon>
        <taxon>Legionellales</taxon>
        <taxon>Coxiellaceae</taxon>
        <taxon>Coxiella</taxon>
    </lineage>
</organism>
<evidence type="ECO:0000256" key="1">
    <source>
        <dbReference type="ARBA" id="ARBA00001353"/>
    </source>
</evidence>
<dbReference type="Pfam" id="PF02152">
    <property type="entry name" value="FolB"/>
    <property type="match status" value="1"/>
</dbReference>
<protein>
    <recommendedName>
        <fullName evidence="6">7,8-dihydroneopterin aldolase</fullName>
        <ecNumber evidence="6">4.1.2.25</ecNumber>
    </recommendedName>
</protein>
<dbReference type="EMBL" id="CP011126">
    <property type="protein sequence ID" value="AKQ33995.1"/>
    <property type="molecule type" value="Genomic_DNA"/>
</dbReference>
<dbReference type="RefSeq" id="WP_048875676.1">
    <property type="nucleotide sequence ID" value="NZ_CP011126.1"/>
</dbReference>
<reference evidence="8 9" key="1">
    <citation type="journal article" date="2015" name="Genome Biol. Evol.">
        <title>Distinctive Genome Reduction Rates Revealed by Genomic Analyses of Two Coxiella-Like Endosymbionts in Ticks.</title>
        <authorList>
            <person name="Gottlieb Y."/>
            <person name="Lalzar I."/>
            <person name="Klasson L."/>
        </authorList>
    </citation>
    <scope>NUCLEOTIDE SEQUENCE [LARGE SCALE GENOMIC DNA]</scope>
    <source>
        <strain evidence="8 9">CRt</strain>
    </source>
</reference>
<dbReference type="PANTHER" id="PTHR42844">
    <property type="entry name" value="DIHYDRONEOPTERIN ALDOLASE 1-RELATED"/>
    <property type="match status" value="1"/>
</dbReference>
<keyword evidence="5 6" id="KW-0456">Lyase</keyword>
<evidence type="ECO:0000313" key="9">
    <source>
        <dbReference type="Proteomes" id="UP000063965"/>
    </source>
</evidence>
<dbReference type="InterPro" id="IPR006157">
    <property type="entry name" value="FolB_dom"/>
</dbReference>
<comment type="catalytic activity">
    <reaction evidence="1 6">
        <text>7,8-dihydroneopterin = 6-hydroxymethyl-7,8-dihydropterin + glycolaldehyde</text>
        <dbReference type="Rhea" id="RHEA:10540"/>
        <dbReference type="ChEBI" id="CHEBI:17001"/>
        <dbReference type="ChEBI" id="CHEBI:17071"/>
        <dbReference type="ChEBI" id="CHEBI:44841"/>
        <dbReference type="EC" id="4.1.2.25"/>
    </reaction>
</comment>
<dbReference type="EC" id="4.1.2.25" evidence="6"/>
<evidence type="ECO:0000256" key="4">
    <source>
        <dbReference type="ARBA" id="ARBA00022909"/>
    </source>
</evidence>
<dbReference type="Gene3D" id="3.30.1130.10">
    <property type="match status" value="1"/>
</dbReference>
<gene>
    <name evidence="8" type="primary">folB</name>
    <name evidence="8" type="ORF">CleRT_15070</name>
</gene>
<feature type="domain" description="Dihydroneopterin aldolase/epimerase" evidence="7">
    <location>
        <begin position="4"/>
        <end position="114"/>
    </location>
</feature>
<comment type="similarity">
    <text evidence="3 6">Belongs to the DHNA family.</text>
</comment>
<evidence type="ECO:0000256" key="6">
    <source>
        <dbReference type="RuleBase" id="RU362079"/>
    </source>
</evidence>
<comment type="pathway">
    <text evidence="2 6">Cofactor biosynthesis; tetrahydrofolate biosynthesis; 2-amino-4-hydroxy-6-hydroxymethyl-7,8-dihydropteridine diphosphate from 7,8-dihydroneopterin triphosphate: step 3/4.</text>
</comment>
<dbReference type="InterPro" id="IPR006156">
    <property type="entry name" value="Dihydroneopterin_aldolase"/>
</dbReference>
<evidence type="ECO:0000256" key="2">
    <source>
        <dbReference type="ARBA" id="ARBA00005013"/>
    </source>
</evidence>
<name>A0ABN4HQH9_9COXI</name>
<evidence type="ECO:0000256" key="5">
    <source>
        <dbReference type="ARBA" id="ARBA00023239"/>
    </source>
</evidence>
<keyword evidence="4 6" id="KW-0289">Folate biosynthesis</keyword>
<dbReference type="SUPFAM" id="SSF55620">
    <property type="entry name" value="Tetrahydrobiopterin biosynthesis enzymes-like"/>
    <property type="match status" value="1"/>
</dbReference>
<sequence length="127" mass="14436">MDKLFIRNLKISAQVGILPHEKTSSQRIALDVVLGIDSKQACRSDDLNSTIDYARVRSSLIEFFSNRRFNLVETLANRCADFLFSQFRIHWLQLSVTKLSVFDDADGAGITIERMRETISADQTLPL</sequence>
<comment type="function">
    <text evidence="6">Catalyzes the conversion of 7,8-dihydroneopterin to 6-hydroxymethyl-7,8-dihydropterin.</text>
</comment>
<dbReference type="CDD" id="cd00534">
    <property type="entry name" value="DHNA_DHNTPE"/>
    <property type="match status" value="1"/>
</dbReference>
<keyword evidence="9" id="KW-1185">Reference proteome</keyword>